<dbReference type="GO" id="GO:0004222">
    <property type="term" value="F:metalloendopeptidase activity"/>
    <property type="evidence" value="ECO:0007669"/>
    <property type="project" value="InterPro"/>
</dbReference>
<dbReference type="Gene3D" id="3.40.390.10">
    <property type="entry name" value="Collagenase (Catalytic Domain)"/>
    <property type="match status" value="1"/>
</dbReference>
<dbReference type="GO" id="GO:0006508">
    <property type="term" value="P:proteolysis"/>
    <property type="evidence" value="ECO:0007669"/>
    <property type="project" value="UniProtKB-KW"/>
</dbReference>
<dbReference type="InterPro" id="IPR001567">
    <property type="entry name" value="Pept_M3A_M3B_dom"/>
</dbReference>
<evidence type="ECO:0000256" key="3">
    <source>
        <dbReference type="ARBA" id="ARBA00022723"/>
    </source>
</evidence>
<dbReference type="SUPFAM" id="SSF55486">
    <property type="entry name" value="Metalloproteases ('zincins'), catalytic domain"/>
    <property type="match status" value="1"/>
</dbReference>
<evidence type="ECO:0000313" key="10">
    <source>
        <dbReference type="Proteomes" id="UP000249557"/>
    </source>
</evidence>
<organism evidence="9 10">
    <name type="scientific">Micavibrio aeruginosavorus</name>
    <dbReference type="NCBI Taxonomy" id="349221"/>
    <lineage>
        <taxon>Bacteria</taxon>
        <taxon>Pseudomonadati</taxon>
        <taxon>Bdellovibrionota</taxon>
        <taxon>Bdellovibrionia</taxon>
        <taxon>Bdellovibrionales</taxon>
        <taxon>Pseudobdellovibrionaceae</taxon>
        <taxon>Micavibrio</taxon>
    </lineage>
</organism>
<evidence type="ECO:0000256" key="7">
    <source>
        <dbReference type="RuleBase" id="RU003435"/>
    </source>
</evidence>
<proteinExistence type="inferred from homology"/>
<dbReference type="GO" id="GO:0005829">
    <property type="term" value="C:cytosol"/>
    <property type="evidence" value="ECO:0007669"/>
    <property type="project" value="TreeGrafter"/>
</dbReference>
<evidence type="ECO:0000256" key="5">
    <source>
        <dbReference type="ARBA" id="ARBA00022833"/>
    </source>
</evidence>
<gene>
    <name evidence="9" type="ORF">DI626_05935</name>
</gene>
<dbReference type="InterPro" id="IPR024079">
    <property type="entry name" value="MetalloPept_cat_dom_sf"/>
</dbReference>
<dbReference type="InterPro" id="IPR045090">
    <property type="entry name" value="Pept_M3A_M3B"/>
</dbReference>
<accession>A0A2W5BY56</accession>
<dbReference type="GO" id="GO:0046872">
    <property type="term" value="F:metal ion binding"/>
    <property type="evidence" value="ECO:0007669"/>
    <property type="project" value="UniProtKB-UniRule"/>
</dbReference>
<dbReference type="Pfam" id="PF01432">
    <property type="entry name" value="Peptidase_M3"/>
    <property type="match status" value="1"/>
</dbReference>
<dbReference type="GO" id="GO:0004180">
    <property type="term" value="F:carboxypeptidase activity"/>
    <property type="evidence" value="ECO:0007669"/>
    <property type="project" value="TreeGrafter"/>
</dbReference>
<dbReference type="PANTHER" id="PTHR43660">
    <property type="entry name" value="DIPEPTIDYL CARBOXYPEPTIDASE"/>
    <property type="match status" value="1"/>
</dbReference>
<keyword evidence="4 7" id="KW-0378">Hydrolase</keyword>
<dbReference type="Gene3D" id="1.10.1370.10">
    <property type="entry name" value="Neurolysin, domain 3"/>
    <property type="match status" value="1"/>
</dbReference>
<comment type="caution">
    <text evidence="9">The sequence shown here is derived from an EMBL/GenBank/DDBJ whole genome shotgun (WGS) entry which is preliminary data.</text>
</comment>
<dbReference type="InterPro" id="IPR034005">
    <property type="entry name" value="M3A_DCP"/>
</dbReference>
<dbReference type="InterPro" id="IPR024077">
    <property type="entry name" value="Neurolysin/TOP_dom2"/>
</dbReference>
<evidence type="ECO:0000256" key="1">
    <source>
        <dbReference type="ARBA" id="ARBA00006040"/>
    </source>
</evidence>
<keyword evidence="3 7" id="KW-0479">Metal-binding</keyword>
<sequence length="685" mass="77125">MTATDKNPLLAGFKSQHEAPPFDIIQEEHYLPAVKAAIEEARTNIAAIRDNTENPTFENTIAAMELASEKLGTVTGIFYNQLSAAATDQMEELAQEIGPINSNFGSDIIMDAALFKRVKAVYDARETLNLTDEQSTVLEDSYKGFVRGGALLDEAGKQRMREINEQLSVLGPDFAKNIKKSSEAFTLVIDDEEDLAGLPQNAKDAAALEAEERGQKGKWVFTLDYPSFSPFITYADNRALREKIWRAFGSRAFGDQYDNSENILKIVKLKDERAKLLGYKNHADYVLEHRMAKTPEAVMGFLNKLLAMYKPSAQKDLQTLQDFAKEAGMMEELKPWDISYYSEKLKEKLFDFSDEDFRPYFPLLPVLEGTFTHFSKLFDITFTAAHYPVWHEDVVTYEVTDNKTGEFLGLFYADFYPRKGKKPGAWMTSYREQGMFTGGMKRPLVAIVCNFTKPTKEAPSLLTHDEVLTLFHEMGHAMHMMLSDVTYASHAGTGVLWDFVELPSQVQENWAYTKETLDIFARHYQTGEKIPADLVQKLNDAKNFFVGWMGLRQTNLGLLDMAWHSTDPSAITDVAAFEDDVTKNSTLFPRLAGPSSTSFGHIFGGGYSAGYYSYKWAEVLDADTFELFLEKGLYDAETAAKYRSEILAKGGSRDPAILYRNFRGRDADPDALLRREGILAKTKAA</sequence>
<keyword evidence="6 7" id="KW-0482">Metalloprotease</keyword>
<reference evidence="9 10" key="1">
    <citation type="submission" date="2017-08" db="EMBL/GenBank/DDBJ databases">
        <title>Infants hospitalized years apart are colonized by the same room-sourced microbial strains.</title>
        <authorList>
            <person name="Brooks B."/>
            <person name="Olm M.R."/>
            <person name="Firek B.A."/>
            <person name="Baker R."/>
            <person name="Thomas B.C."/>
            <person name="Morowitz M.J."/>
            <person name="Banfield J.F."/>
        </authorList>
    </citation>
    <scope>NUCLEOTIDE SEQUENCE [LARGE SCALE GENOMIC DNA]</scope>
    <source>
        <strain evidence="9">S2_018_000_R2_104</strain>
    </source>
</reference>
<keyword evidence="2 7" id="KW-0645">Protease</keyword>
<keyword evidence="5 7" id="KW-0862">Zinc</keyword>
<evidence type="ECO:0000256" key="4">
    <source>
        <dbReference type="ARBA" id="ARBA00022801"/>
    </source>
</evidence>
<dbReference type="EMBL" id="QFNK01000101">
    <property type="protein sequence ID" value="PZO86658.1"/>
    <property type="molecule type" value="Genomic_DNA"/>
</dbReference>
<name>A0A2W5BY56_9BACT</name>
<comment type="similarity">
    <text evidence="1 7">Belongs to the peptidase M3 family.</text>
</comment>
<dbReference type="CDD" id="cd06456">
    <property type="entry name" value="M3A_DCP"/>
    <property type="match status" value="1"/>
</dbReference>
<dbReference type="Proteomes" id="UP000249557">
    <property type="component" value="Unassembled WGS sequence"/>
</dbReference>
<evidence type="ECO:0000256" key="6">
    <source>
        <dbReference type="ARBA" id="ARBA00023049"/>
    </source>
</evidence>
<dbReference type="Gene3D" id="1.10.1370.40">
    <property type="match status" value="1"/>
</dbReference>
<dbReference type="PANTHER" id="PTHR43660:SF1">
    <property type="entry name" value="DIPEPTIDYL CARBOXYPEPTIDASE"/>
    <property type="match status" value="1"/>
</dbReference>
<comment type="cofactor">
    <cofactor evidence="7">
        <name>Zn(2+)</name>
        <dbReference type="ChEBI" id="CHEBI:29105"/>
    </cofactor>
    <text evidence="7">Binds 1 zinc ion.</text>
</comment>
<protein>
    <submittedName>
        <fullName evidence="9">Peptidase M3</fullName>
    </submittedName>
</protein>
<feature type="domain" description="Peptidase M3A/M3B catalytic" evidence="8">
    <location>
        <begin position="232"/>
        <end position="675"/>
    </location>
</feature>
<dbReference type="AlphaFoldDB" id="A0A2W5BY56"/>
<evidence type="ECO:0000259" key="8">
    <source>
        <dbReference type="Pfam" id="PF01432"/>
    </source>
</evidence>
<dbReference type="FunFam" id="3.40.390.10:FF:000009">
    <property type="entry name" value="Oligopeptidase A"/>
    <property type="match status" value="1"/>
</dbReference>
<evidence type="ECO:0000313" key="9">
    <source>
        <dbReference type="EMBL" id="PZO86658.1"/>
    </source>
</evidence>
<evidence type="ECO:0000256" key="2">
    <source>
        <dbReference type="ARBA" id="ARBA00022670"/>
    </source>
</evidence>